<evidence type="ECO:0000313" key="1">
    <source>
        <dbReference type="EMBL" id="CAB4155927.1"/>
    </source>
</evidence>
<dbReference type="EMBL" id="LR796639">
    <property type="protein sequence ID" value="CAB4155927.1"/>
    <property type="molecule type" value="Genomic_DNA"/>
</dbReference>
<accession>A0A6J5NB01</accession>
<gene>
    <name evidence="1" type="ORF">UFOVP658_34</name>
</gene>
<reference evidence="1" key="1">
    <citation type="submission" date="2020-04" db="EMBL/GenBank/DDBJ databases">
        <authorList>
            <person name="Chiriac C."/>
            <person name="Salcher M."/>
            <person name="Ghai R."/>
            <person name="Kavagutti S V."/>
        </authorList>
    </citation>
    <scope>NUCLEOTIDE SEQUENCE</scope>
</reference>
<name>A0A6J5NB01_9CAUD</name>
<proteinExistence type="predicted"/>
<sequence length="159" mass="17275">MKSILEIAEQVENVVHLLLSADEETAFYTKQATLVGVSTDSNNEIVKFNPAIASDGDVYDLLQIDPQPLKGYDLVGVLTCGWAAPLPTNYNGDDDLEAPSSHPEKRRVRLMAFADRSGEMASVLRFMDDQDNPISDDGGATGDLATALLEMIMRANAED</sequence>
<protein>
    <submittedName>
        <fullName evidence="1">Uncharacterized protein</fullName>
    </submittedName>
</protein>
<organism evidence="1">
    <name type="scientific">uncultured Caudovirales phage</name>
    <dbReference type="NCBI Taxonomy" id="2100421"/>
    <lineage>
        <taxon>Viruses</taxon>
        <taxon>Duplodnaviria</taxon>
        <taxon>Heunggongvirae</taxon>
        <taxon>Uroviricota</taxon>
        <taxon>Caudoviricetes</taxon>
        <taxon>Peduoviridae</taxon>
        <taxon>Maltschvirus</taxon>
        <taxon>Maltschvirus maltsch</taxon>
    </lineage>
</organism>